<gene>
    <name evidence="1" type="ORF">BSAL_51725</name>
</gene>
<dbReference type="PANTHER" id="PTHR13284">
    <property type="entry name" value="GH01354P"/>
    <property type="match status" value="1"/>
</dbReference>
<keyword evidence="1" id="KW-0687">Ribonucleoprotein</keyword>
<dbReference type="AlphaFoldDB" id="A0A0S4KH06"/>
<dbReference type="GO" id="GO:0003730">
    <property type="term" value="F:mRNA 3'-UTR binding"/>
    <property type="evidence" value="ECO:0007669"/>
    <property type="project" value="TreeGrafter"/>
</dbReference>
<keyword evidence="1" id="KW-0689">Ribosomal protein</keyword>
<dbReference type="GO" id="GO:0005840">
    <property type="term" value="C:ribosome"/>
    <property type="evidence" value="ECO:0007669"/>
    <property type="project" value="UniProtKB-KW"/>
</dbReference>
<dbReference type="VEuPathDB" id="TriTrypDB:BSAL_51725"/>
<sequence>MVASPQRPPQHGPTATQHLIREYCINVITNELDVAASSLLRKLQAAQKKLKSEQPMHFRARMRFQCGLREVIRSIVAKRVRLVLVAPDVEPVVNEGTTPAADAPHPLVAVPSIVAQTQTTRRGIEGTVRSIIDLCSEKSIPWACCLSRQTMGHALRLGRSHVSVVAILSADGAYEEYRSVITHLRSGLEAYQTLLVDRHEEPLKE</sequence>
<dbReference type="Gene3D" id="3.30.1330.30">
    <property type="match status" value="1"/>
</dbReference>
<dbReference type="InterPro" id="IPR040051">
    <property type="entry name" value="SECISBP2"/>
</dbReference>
<dbReference type="Proteomes" id="UP000051952">
    <property type="component" value="Unassembled WGS sequence"/>
</dbReference>
<dbReference type="OrthoDB" id="263617at2759"/>
<name>A0A0S4KH06_BODSA</name>
<accession>A0A0S4KH06</accession>
<dbReference type="EMBL" id="CYKH01000068">
    <property type="protein sequence ID" value="CUI11282.1"/>
    <property type="molecule type" value="Genomic_DNA"/>
</dbReference>
<dbReference type="InterPro" id="IPR029064">
    <property type="entry name" value="Ribosomal_eL30-like_sf"/>
</dbReference>
<protein>
    <submittedName>
        <fullName evidence="1">Ribosomal protein L7a-like, putative</fullName>
    </submittedName>
</protein>
<dbReference type="GO" id="GO:0035368">
    <property type="term" value="F:selenocysteine insertion sequence binding"/>
    <property type="evidence" value="ECO:0007669"/>
    <property type="project" value="InterPro"/>
</dbReference>
<dbReference type="PANTHER" id="PTHR13284:SF4">
    <property type="entry name" value="C2H2-TYPE DOMAIN-CONTAINING PROTEIN"/>
    <property type="match status" value="1"/>
</dbReference>
<evidence type="ECO:0000313" key="1">
    <source>
        <dbReference type="EMBL" id="CUI11282.1"/>
    </source>
</evidence>
<evidence type="ECO:0000313" key="2">
    <source>
        <dbReference type="Proteomes" id="UP000051952"/>
    </source>
</evidence>
<reference evidence="2" key="1">
    <citation type="submission" date="2015-09" db="EMBL/GenBank/DDBJ databases">
        <authorList>
            <consortium name="Pathogen Informatics"/>
        </authorList>
    </citation>
    <scope>NUCLEOTIDE SEQUENCE [LARGE SCALE GENOMIC DNA]</scope>
    <source>
        <strain evidence="2">Lake Konstanz</strain>
    </source>
</reference>
<dbReference type="GO" id="GO:0043021">
    <property type="term" value="F:ribonucleoprotein complex binding"/>
    <property type="evidence" value="ECO:0007669"/>
    <property type="project" value="TreeGrafter"/>
</dbReference>
<proteinExistence type="predicted"/>
<keyword evidence="2" id="KW-1185">Reference proteome</keyword>
<dbReference type="SUPFAM" id="SSF55315">
    <property type="entry name" value="L30e-like"/>
    <property type="match status" value="1"/>
</dbReference>
<dbReference type="GO" id="GO:1990904">
    <property type="term" value="C:ribonucleoprotein complex"/>
    <property type="evidence" value="ECO:0007669"/>
    <property type="project" value="TreeGrafter"/>
</dbReference>
<dbReference type="GO" id="GO:0005739">
    <property type="term" value="C:mitochondrion"/>
    <property type="evidence" value="ECO:0007669"/>
    <property type="project" value="TreeGrafter"/>
</dbReference>
<organism evidence="1 2">
    <name type="scientific">Bodo saltans</name>
    <name type="common">Flagellated protozoan</name>
    <dbReference type="NCBI Taxonomy" id="75058"/>
    <lineage>
        <taxon>Eukaryota</taxon>
        <taxon>Discoba</taxon>
        <taxon>Euglenozoa</taxon>
        <taxon>Kinetoplastea</taxon>
        <taxon>Metakinetoplastina</taxon>
        <taxon>Eubodonida</taxon>
        <taxon>Bodonidae</taxon>
        <taxon>Bodo</taxon>
    </lineage>
</organism>